<dbReference type="RefSeq" id="WP_068806761.1">
    <property type="nucleotide sequence ID" value="NZ_CP014671.1"/>
</dbReference>
<dbReference type="PANTHER" id="PTHR30525">
    <property type="entry name" value="1-DEOXY-D-XYLULOSE 5-PHOSPHATE REDUCTOISOMERASE"/>
    <property type="match status" value="1"/>
</dbReference>
<keyword evidence="5 9" id="KW-0560">Oxidoreductase</keyword>
<feature type="binding site" evidence="9">
    <location>
        <position position="151"/>
    </location>
    <ligand>
        <name>Mn(2+)</name>
        <dbReference type="ChEBI" id="CHEBI:29035"/>
    </ligand>
</feature>
<protein>
    <recommendedName>
        <fullName evidence="9">1-deoxy-D-xylulose 5-phosphate reductoisomerase</fullName>
        <shortName evidence="9">DXP reductoisomerase</shortName>
        <ecNumber evidence="9">1.1.1.267</ecNumber>
    </recommendedName>
    <alternativeName>
        <fullName evidence="9">1-deoxyxylulose-5-phosphate reductoisomerase</fullName>
    </alternativeName>
    <alternativeName>
        <fullName evidence="9">2-C-methyl-D-erythritol 4-phosphate synthase</fullName>
    </alternativeName>
</protein>
<keyword evidence="14" id="KW-1185">Reference proteome</keyword>
<keyword evidence="6 9" id="KW-0464">Manganese</keyword>
<evidence type="ECO:0000256" key="9">
    <source>
        <dbReference type="HAMAP-Rule" id="MF_00183"/>
    </source>
</evidence>
<dbReference type="InterPro" id="IPR036169">
    <property type="entry name" value="DXPR_C_sf"/>
</dbReference>
<keyword evidence="4 9" id="KW-0521">NADP</keyword>
<dbReference type="GO" id="GO:0070402">
    <property type="term" value="F:NADPH binding"/>
    <property type="evidence" value="ECO:0007669"/>
    <property type="project" value="InterPro"/>
</dbReference>
<feature type="binding site" evidence="9">
    <location>
        <position position="149"/>
    </location>
    <ligand>
        <name>Mn(2+)</name>
        <dbReference type="ChEBI" id="CHEBI:29035"/>
    </ligand>
</feature>
<keyword evidence="7 9" id="KW-0414">Isoprene biosynthesis</keyword>
<dbReference type="Gene3D" id="1.10.1740.10">
    <property type="match status" value="1"/>
</dbReference>
<comment type="caution">
    <text evidence="9">Lacks conserved residue(s) required for the propagation of feature annotation.</text>
</comment>
<dbReference type="EMBL" id="CP014671">
    <property type="protein sequence ID" value="ANX05159.1"/>
    <property type="molecule type" value="Genomic_DNA"/>
</dbReference>
<feature type="binding site" evidence="9">
    <location>
        <position position="226"/>
    </location>
    <ligand>
        <name>Mn(2+)</name>
        <dbReference type="ChEBI" id="CHEBI:29035"/>
    </ligand>
</feature>
<dbReference type="EC" id="1.1.1.267" evidence="9"/>
<dbReference type="SUPFAM" id="SSF51735">
    <property type="entry name" value="NAD(P)-binding Rossmann-fold domains"/>
    <property type="match status" value="1"/>
</dbReference>
<evidence type="ECO:0000256" key="6">
    <source>
        <dbReference type="ARBA" id="ARBA00023211"/>
    </source>
</evidence>
<feature type="binding site" evidence="9">
    <location>
        <position position="210"/>
    </location>
    <ligand>
        <name>NADPH</name>
        <dbReference type="ChEBI" id="CHEBI:57783"/>
    </ligand>
</feature>
<feature type="binding site" evidence="9">
    <location>
        <position position="13"/>
    </location>
    <ligand>
        <name>NADPH</name>
        <dbReference type="ChEBI" id="CHEBI:57783"/>
    </ligand>
</feature>
<feature type="binding site" evidence="9">
    <location>
        <position position="125"/>
    </location>
    <ligand>
        <name>NADPH</name>
        <dbReference type="ChEBI" id="CHEBI:57783"/>
    </ligand>
</feature>
<evidence type="ECO:0000256" key="3">
    <source>
        <dbReference type="ARBA" id="ARBA00022723"/>
    </source>
</evidence>
<dbReference type="InParanoid" id="A0A1B1YWN0"/>
<organism evidence="13 14">
    <name type="scientific">Immundisolibacter cernigliae</name>
    <dbReference type="NCBI Taxonomy" id="1810504"/>
    <lineage>
        <taxon>Bacteria</taxon>
        <taxon>Pseudomonadati</taxon>
        <taxon>Pseudomonadota</taxon>
        <taxon>Gammaproteobacteria</taxon>
        <taxon>Immundisolibacterales</taxon>
        <taxon>Immundisolibacteraceae</taxon>
        <taxon>Immundisolibacter</taxon>
    </lineage>
</organism>
<dbReference type="GO" id="GO:0051484">
    <property type="term" value="P:isopentenyl diphosphate biosynthetic process, methylerythritol 4-phosphate pathway involved in terpenoid biosynthetic process"/>
    <property type="evidence" value="ECO:0007669"/>
    <property type="project" value="UniProtKB-ARBA"/>
</dbReference>
<dbReference type="SUPFAM" id="SSF55347">
    <property type="entry name" value="Glyceraldehyde-3-phosphate dehydrogenase-like, C-terminal domain"/>
    <property type="match status" value="1"/>
</dbReference>
<dbReference type="InterPro" id="IPR013512">
    <property type="entry name" value="DXP_reductoisomerase_N"/>
</dbReference>
<feature type="binding site" evidence="9">
    <location>
        <position position="204"/>
    </location>
    <ligand>
        <name>1-deoxy-D-xylulose 5-phosphate</name>
        <dbReference type="ChEBI" id="CHEBI:57792"/>
    </ligand>
</feature>
<feature type="binding site" evidence="9">
    <location>
        <position position="222"/>
    </location>
    <ligand>
        <name>1-deoxy-D-xylulose 5-phosphate</name>
        <dbReference type="ChEBI" id="CHEBI:57792"/>
    </ligand>
</feature>
<feature type="binding site" evidence="9">
    <location>
        <position position="226"/>
    </location>
    <ligand>
        <name>1-deoxy-D-xylulose 5-phosphate</name>
        <dbReference type="ChEBI" id="CHEBI:57792"/>
    </ligand>
</feature>
<feature type="binding site" evidence="9">
    <location>
        <position position="38"/>
    </location>
    <ligand>
        <name>NADPH</name>
        <dbReference type="ChEBI" id="CHEBI:57783"/>
    </ligand>
</feature>
<dbReference type="InterPro" id="IPR003821">
    <property type="entry name" value="DXP_reductoisomerase"/>
</dbReference>
<feature type="binding site" evidence="9">
    <location>
        <position position="123"/>
    </location>
    <ligand>
        <name>NADPH</name>
        <dbReference type="ChEBI" id="CHEBI:57783"/>
    </ligand>
</feature>
<dbReference type="PIRSF" id="PIRSF006205">
    <property type="entry name" value="Dxp_reductismrs"/>
    <property type="match status" value="1"/>
</dbReference>
<feature type="domain" description="DXP reductoisomerase C-terminal" evidence="12">
    <location>
        <begin position="266"/>
        <end position="382"/>
    </location>
</feature>
<comment type="similarity">
    <text evidence="2 9">Belongs to the DXR family.</text>
</comment>
<dbReference type="NCBIfam" id="NF009114">
    <property type="entry name" value="PRK12464.1"/>
    <property type="match status" value="1"/>
</dbReference>
<comment type="cofactor">
    <cofactor evidence="9">
        <name>Mg(2+)</name>
        <dbReference type="ChEBI" id="CHEBI:18420"/>
    </cofactor>
    <cofactor evidence="9">
        <name>Mn(2+)</name>
        <dbReference type="ChEBI" id="CHEBI:29035"/>
    </cofactor>
</comment>
<dbReference type="OrthoDB" id="9806546at2"/>
<dbReference type="KEGG" id="gbi:PG2T_13875"/>
<dbReference type="UniPathway" id="UPA00056">
    <property type="reaction ID" value="UER00092"/>
</dbReference>
<dbReference type="HAMAP" id="MF_00183">
    <property type="entry name" value="DXP_reductoisom"/>
    <property type="match status" value="1"/>
</dbReference>
<dbReference type="Proteomes" id="UP000092952">
    <property type="component" value="Chromosome"/>
</dbReference>
<dbReference type="InterPro" id="IPR013644">
    <property type="entry name" value="DXP_reductoisomerase_C"/>
</dbReference>
<keyword evidence="9" id="KW-0460">Magnesium</keyword>
<dbReference type="Pfam" id="PF02670">
    <property type="entry name" value="DXP_reductoisom"/>
    <property type="match status" value="1"/>
</dbReference>
<dbReference type="FunCoup" id="A0A1B1YWN0">
    <property type="interactions" value="368"/>
</dbReference>
<dbReference type="PANTHER" id="PTHR30525:SF0">
    <property type="entry name" value="1-DEOXY-D-XYLULOSE 5-PHOSPHATE REDUCTOISOMERASE, CHLOROPLASTIC"/>
    <property type="match status" value="1"/>
</dbReference>
<accession>A0A1B1YWN0</accession>
<feature type="binding site" evidence="9">
    <location>
        <position position="12"/>
    </location>
    <ligand>
        <name>NADPH</name>
        <dbReference type="ChEBI" id="CHEBI:57783"/>
    </ligand>
</feature>
<gene>
    <name evidence="9" type="primary">dxr</name>
    <name evidence="13" type="ORF">PG2T_13875</name>
</gene>
<feature type="binding site" evidence="9">
    <location>
        <position position="181"/>
    </location>
    <ligand>
        <name>1-deoxy-D-xylulose 5-phosphate</name>
        <dbReference type="ChEBI" id="CHEBI:57792"/>
    </ligand>
</feature>
<evidence type="ECO:0000256" key="7">
    <source>
        <dbReference type="ARBA" id="ARBA00023229"/>
    </source>
</evidence>
<feature type="binding site" evidence="9">
    <location>
        <position position="150"/>
    </location>
    <ligand>
        <name>1-deoxy-D-xylulose 5-phosphate</name>
        <dbReference type="ChEBI" id="CHEBI:57792"/>
    </ligand>
</feature>
<comment type="catalytic activity">
    <reaction evidence="8">
        <text>2-C-methyl-D-erythritol 4-phosphate + NADP(+) = 1-deoxy-D-xylulose 5-phosphate + NADPH + H(+)</text>
        <dbReference type="Rhea" id="RHEA:13717"/>
        <dbReference type="ChEBI" id="CHEBI:15378"/>
        <dbReference type="ChEBI" id="CHEBI:57783"/>
        <dbReference type="ChEBI" id="CHEBI:57792"/>
        <dbReference type="ChEBI" id="CHEBI:58262"/>
        <dbReference type="ChEBI" id="CHEBI:58349"/>
        <dbReference type="EC" id="1.1.1.267"/>
    </reaction>
    <physiologicalReaction direction="right-to-left" evidence="8">
        <dbReference type="Rhea" id="RHEA:13719"/>
    </physiologicalReaction>
</comment>
<dbReference type="Pfam" id="PF08436">
    <property type="entry name" value="DXP_redisom_C"/>
    <property type="match status" value="1"/>
</dbReference>
<sequence length="392" mass="40994">MRGVALLGATGSIGDSTLSVLELHPDRYRLEVVAARRNVPRMLEICRQFRPPLAVLTEPAAAAELRAALGAGQATRVLDGHQVLEQVVRAAEVDVVVAGIVGAAGLASSLAAAQAGKTLLLANKEALVMAGALFMDAVRQGGATLIPIDSETNAMFQCLPGYRCGEPAAERGVRRLLLTASGGPFLRTPVADMARATPDQACAHPRWVMGRKISVDSATLMNKGLEVIESAWLFGLPGNAIEVVVHPQSVVHSLVEYCDGSLLAQLASPDMRVPIAHALAWPERQASGATALNLFDVARLDFEPPDRAHFPCLDLAYRALGTGGTACAILNAANEIAVQAFLEGQLAFGSIAEVVGASLDALPAVPAENLETVLAADAAARRIATSQVQSRC</sequence>
<dbReference type="NCBIfam" id="TIGR00243">
    <property type="entry name" value="Dxr"/>
    <property type="match status" value="1"/>
</dbReference>
<feature type="binding site" evidence="9">
    <location>
        <position position="37"/>
    </location>
    <ligand>
        <name>NADPH</name>
        <dbReference type="ChEBI" id="CHEBI:57783"/>
    </ligand>
</feature>
<feature type="binding site" evidence="9">
    <location>
        <position position="223"/>
    </location>
    <ligand>
        <name>1-deoxy-D-xylulose 5-phosphate</name>
        <dbReference type="ChEBI" id="CHEBI:57792"/>
    </ligand>
</feature>
<evidence type="ECO:0000313" key="13">
    <source>
        <dbReference type="EMBL" id="ANX05159.1"/>
    </source>
</evidence>
<dbReference type="Gene3D" id="3.40.50.720">
    <property type="entry name" value="NAD(P)-binding Rossmann-like Domain"/>
    <property type="match status" value="1"/>
</dbReference>
<dbReference type="GO" id="GO:0030604">
    <property type="term" value="F:1-deoxy-D-xylulose-5-phosphate reductoisomerase activity"/>
    <property type="evidence" value="ECO:0007669"/>
    <property type="project" value="UniProtKB-UniRule"/>
</dbReference>
<evidence type="ECO:0000256" key="4">
    <source>
        <dbReference type="ARBA" id="ARBA00022857"/>
    </source>
</evidence>
<evidence type="ECO:0000313" key="14">
    <source>
        <dbReference type="Proteomes" id="UP000092952"/>
    </source>
</evidence>
<feature type="binding site" evidence="9">
    <location>
        <position position="124"/>
    </location>
    <ligand>
        <name>1-deoxy-D-xylulose 5-phosphate</name>
        <dbReference type="ChEBI" id="CHEBI:57792"/>
    </ligand>
</feature>
<keyword evidence="13" id="KW-0413">Isomerase</keyword>
<evidence type="ECO:0000256" key="2">
    <source>
        <dbReference type="ARBA" id="ARBA00006825"/>
    </source>
</evidence>
<evidence type="ECO:0000256" key="8">
    <source>
        <dbReference type="ARBA" id="ARBA00048543"/>
    </source>
</evidence>
<feature type="binding site" evidence="9">
    <location>
        <position position="10"/>
    </location>
    <ligand>
        <name>NADPH</name>
        <dbReference type="ChEBI" id="CHEBI:57783"/>
    </ligand>
</feature>
<feature type="binding site" evidence="9">
    <location>
        <position position="217"/>
    </location>
    <ligand>
        <name>1-deoxy-D-xylulose 5-phosphate</name>
        <dbReference type="ChEBI" id="CHEBI:57792"/>
    </ligand>
</feature>
<dbReference type="GO" id="GO:0030145">
    <property type="term" value="F:manganese ion binding"/>
    <property type="evidence" value="ECO:0007669"/>
    <property type="project" value="TreeGrafter"/>
</dbReference>
<comment type="pathway">
    <text evidence="1 9">Isoprenoid biosynthesis; isopentenyl diphosphate biosynthesis via DXP pathway; isopentenyl diphosphate from 1-deoxy-D-xylulose 5-phosphate: step 1/6.</text>
</comment>
<evidence type="ECO:0000256" key="5">
    <source>
        <dbReference type="ARBA" id="ARBA00023002"/>
    </source>
</evidence>
<comment type="function">
    <text evidence="9">Catalyzes the NADPH-dependent rearrangement and reduction of 1-deoxy-D-xylulose-5-phosphate (DXP) to 2-C-methyl-D-erythritol 4-phosphate (MEP).</text>
</comment>
<feature type="domain" description="1-deoxy-D-xylulose 5-phosphate reductoisomerase N-terminal" evidence="10">
    <location>
        <begin position="4"/>
        <end position="131"/>
    </location>
</feature>
<proteinExistence type="inferred from homology"/>
<evidence type="ECO:0000259" key="12">
    <source>
        <dbReference type="Pfam" id="PF13288"/>
    </source>
</evidence>
<evidence type="ECO:0000256" key="1">
    <source>
        <dbReference type="ARBA" id="ARBA00005094"/>
    </source>
</evidence>
<dbReference type="STRING" id="1810504.PG2T_13875"/>
<dbReference type="GO" id="GO:0016853">
    <property type="term" value="F:isomerase activity"/>
    <property type="evidence" value="ECO:0007669"/>
    <property type="project" value="UniProtKB-KW"/>
</dbReference>
<dbReference type="Pfam" id="PF13288">
    <property type="entry name" value="DXPR_C"/>
    <property type="match status" value="1"/>
</dbReference>
<dbReference type="InterPro" id="IPR036291">
    <property type="entry name" value="NAD(P)-bd_dom_sf"/>
</dbReference>
<feature type="binding site" evidence="9">
    <location>
        <position position="151"/>
    </location>
    <ligand>
        <name>1-deoxy-D-xylulose 5-phosphate</name>
        <dbReference type="ChEBI" id="CHEBI:57792"/>
    </ligand>
</feature>
<reference evidence="14" key="1">
    <citation type="submission" date="2016-03" db="EMBL/GenBank/DDBJ databases">
        <title>Complete genome sequence of Solimmundus cernigliae, representing a novel lineage of polycyclic aromatic hydrocarbon degraders within the Gammaproteobacteria.</title>
        <authorList>
            <person name="Singleton D.R."/>
            <person name="Dickey A.N."/>
            <person name="Scholl E.H."/>
            <person name="Wright F.A."/>
            <person name="Aitken M.D."/>
        </authorList>
    </citation>
    <scope>NUCLEOTIDE SEQUENCE [LARGE SCALE GENOMIC DNA]</scope>
    <source>
        <strain evidence="14">TR3.2</strain>
    </source>
</reference>
<dbReference type="AlphaFoldDB" id="A0A1B1YWN0"/>
<feature type="binding site" evidence="9">
    <location>
        <position position="11"/>
    </location>
    <ligand>
        <name>NADPH</name>
        <dbReference type="ChEBI" id="CHEBI:57783"/>
    </ligand>
</feature>
<name>A0A1B1YWN0_9GAMM</name>
<evidence type="ECO:0000259" key="11">
    <source>
        <dbReference type="Pfam" id="PF08436"/>
    </source>
</evidence>
<dbReference type="SUPFAM" id="SSF69055">
    <property type="entry name" value="1-deoxy-D-xylulose-5-phosphate reductoisomerase, C-terminal domain"/>
    <property type="match status" value="1"/>
</dbReference>
<dbReference type="FunFam" id="3.40.50.720:FF:000045">
    <property type="entry name" value="1-deoxy-D-xylulose 5-phosphate reductoisomerase"/>
    <property type="match status" value="1"/>
</dbReference>
<feature type="domain" description="1-deoxy-D-xylulose 5-phosphate reductoisomerase C-terminal" evidence="11">
    <location>
        <begin position="145"/>
        <end position="234"/>
    </location>
</feature>
<evidence type="ECO:0000259" key="10">
    <source>
        <dbReference type="Pfam" id="PF02670"/>
    </source>
</evidence>
<dbReference type="InterPro" id="IPR026877">
    <property type="entry name" value="DXPR_C"/>
</dbReference>
<keyword evidence="3 9" id="KW-0479">Metal-binding</keyword>